<proteinExistence type="predicted"/>
<comment type="caution">
    <text evidence="3">The sequence shown here is derived from an EMBL/GenBank/DDBJ whole genome shotgun (WGS) entry which is preliminary data.</text>
</comment>
<dbReference type="EMBL" id="JANGEW010000004">
    <property type="protein sequence ID" value="MCQ5342123.1"/>
    <property type="molecule type" value="Genomic_DNA"/>
</dbReference>
<organism evidence="3 4">
    <name type="scientific">Megasphaera massiliensis</name>
    <dbReference type="NCBI Taxonomy" id="1232428"/>
    <lineage>
        <taxon>Bacteria</taxon>
        <taxon>Bacillati</taxon>
        <taxon>Bacillota</taxon>
        <taxon>Negativicutes</taxon>
        <taxon>Veillonellales</taxon>
        <taxon>Veillonellaceae</taxon>
        <taxon>Megasphaera</taxon>
    </lineage>
</organism>
<dbReference type="SUPFAM" id="SSF117916">
    <property type="entry name" value="Fe-S cluster assembly (FSCA) domain-like"/>
    <property type="match status" value="1"/>
</dbReference>
<reference evidence="3 4" key="1">
    <citation type="submission" date="2022-06" db="EMBL/GenBank/DDBJ databases">
        <title>Isolation of gut microbiota from human fecal samples.</title>
        <authorList>
            <person name="Pamer E.G."/>
            <person name="Barat B."/>
            <person name="Waligurski E."/>
            <person name="Medina S."/>
            <person name="Paddock L."/>
            <person name="Mostad J."/>
        </authorList>
    </citation>
    <scope>NUCLEOTIDE SEQUENCE [LARGE SCALE GENOMIC DNA]</scope>
    <source>
        <strain evidence="3 4">DFI.1.1</strain>
    </source>
</reference>
<sequence length="96" mass="10578">MSNDIRQQVEALLDLEIRPALAAHDGNIMIQSIDEGTINVKLSGRCSTCPSALTVTGNFIREKILNAFPQFQTVVFNCVSEDLLQQARDMLRASKG</sequence>
<comment type="function">
    <text evidence="1">May be involved in the formation or repair of [Fe-S] clusters present in iron-sulfur proteins.</text>
</comment>
<protein>
    <submittedName>
        <fullName evidence="3">NifU family protein</fullName>
    </submittedName>
</protein>
<feature type="domain" description="NIF system FeS cluster assembly NifU C-terminal" evidence="2">
    <location>
        <begin position="9"/>
        <end position="75"/>
    </location>
</feature>
<evidence type="ECO:0000259" key="2">
    <source>
        <dbReference type="Pfam" id="PF01106"/>
    </source>
</evidence>
<dbReference type="Gene3D" id="3.30.300.130">
    <property type="entry name" value="Fe-S cluster assembly (FSCA)"/>
    <property type="match status" value="1"/>
</dbReference>
<dbReference type="Pfam" id="PF01106">
    <property type="entry name" value="NifU"/>
    <property type="match status" value="1"/>
</dbReference>
<evidence type="ECO:0000313" key="3">
    <source>
        <dbReference type="EMBL" id="MCQ5342123.1"/>
    </source>
</evidence>
<gene>
    <name evidence="3" type="ORF">NE675_03615</name>
</gene>
<dbReference type="Proteomes" id="UP001206692">
    <property type="component" value="Unassembled WGS sequence"/>
</dbReference>
<dbReference type="InterPro" id="IPR034904">
    <property type="entry name" value="FSCA_dom_sf"/>
</dbReference>
<dbReference type="InterPro" id="IPR001075">
    <property type="entry name" value="NIF_FeS_clus_asmbl_NifU_C"/>
</dbReference>
<accession>A0ABT1SR67</accession>
<keyword evidence="4" id="KW-1185">Reference proteome</keyword>
<evidence type="ECO:0000313" key="4">
    <source>
        <dbReference type="Proteomes" id="UP001206692"/>
    </source>
</evidence>
<evidence type="ECO:0000256" key="1">
    <source>
        <dbReference type="ARBA" id="ARBA00049958"/>
    </source>
</evidence>
<dbReference type="RefSeq" id="WP_062411374.1">
    <property type="nucleotide sequence ID" value="NZ_JAJCIO010000018.1"/>
</dbReference>
<name>A0ABT1SR67_9FIRM</name>